<feature type="transmembrane region" description="Helical" evidence="2">
    <location>
        <begin position="16"/>
        <end position="36"/>
    </location>
</feature>
<dbReference type="AlphaFoldDB" id="A0A917RFS3"/>
<reference evidence="3" key="1">
    <citation type="journal article" date="2014" name="Int. J. Syst. Evol. Microbiol.">
        <title>Complete genome sequence of Corynebacterium casei LMG S-19264T (=DSM 44701T), isolated from a smear-ripened cheese.</title>
        <authorList>
            <consortium name="US DOE Joint Genome Institute (JGI-PGF)"/>
            <person name="Walter F."/>
            <person name="Albersmeier A."/>
            <person name="Kalinowski J."/>
            <person name="Ruckert C."/>
        </authorList>
    </citation>
    <scope>NUCLEOTIDE SEQUENCE</scope>
    <source>
        <strain evidence="3">CGMCC 4.3508</strain>
    </source>
</reference>
<dbReference type="Proteomes" id="UP000638263">
    <property type="component" value="Unassembled WGS sequence"/>
</dbReference>
<feature type="compositionally biased region" description="Pro residues" evidence="1">
    <location>
        <begin position="211"/>
        <end position="229"/>
    </location>
</feature>
<evidence type="ECO:0000313" key="4">
    <source>
        <dbReference type="Proteomes" id="UP000638263"/>
    </source>
</evidence>
<feature type="region of interest" description="Disordered" evidence="1">
    <location>
        <begin position="206"/>
        <end position="229"/>
    </location>
</feature>
<organism evidence="3 4">
    <name type="scientific">Nocardia jinanensis</name>
    <dbReference type="NCBI Taxonomy" id="382504"/>
    <lineage>
        <taxon>Bacteria</taxon>
        <taxon>Bacillati</taxon>
        <taxon>Actinomycetota</taxon>
        <taxon>Actinomycetes</taxon>
        <taxon>Mycobacteriales</taxon>
        <taxon>Nocardiaceae</taxon>
        <taxon>Nocardia</taxon>
    </lineage>
</organism>
<dbReference type="EMBL" id="BMMH01000003">
    <property type="protein sequence ID" value="GGL04194.1"/>
    <property type="molecule type" value="Genomic_DNA"/>
</dbReference>
<sequence>MSEAPAPSRPRIRRGLAFGAAAAACGVFVLALGYLIPPAETVVSTDRLGPDQGEPVSEYLGRARETLTGADDGERWALVSFTEYRSAAVLRDQVGDIRIGQALYQVPLPRVATPLIAVQTPDTDTALRRSGTDAAWQLADRRRYVTDDRSARILEVGIARLRDGSACSPGIVVRAPLSRLRELSEHPGIRAVQALPADAVAGRFAVGPLLPDSPDPVGPSPDDGPIPPA</sequence>
<keyword evidence="2" id="KW-1133">Transmembrane helix</keyword>
<protein>
    <submittedName>
        <fullName evidence="3">Uncharacterized protein</fullName>
    </submittedName>
</protein>
<gene>
    <name evidence="3" type="ORF">GCM10011588_18510</name>
</gene>
<evidence type="ECO:0000256" key="2">
    <source>
        <dbReference type="SAM" id="Phobius"/>
    </source>
</evidence>
<proteinExistence type="predicted"/>
<dbReference type="RefSeq" id="WP_229718685.1">
    <property type="nucleotide sequence ID" value="NZ_BMMH01000003.1"/>
</dbReference>
<keyword evidence="4" id="KW-1185">Reference proteome</keyword>
<evidence type="ECO:0000256" key="1">
    <source>
        <dbReference type="SAM" id="MobiDB-lite"/>
    </source>
</evidence>
<comment type="caution">
    <text evidence="3">The sequence shown here is derived from an EMBL/GenBank/DDBJ whole genome shotgun (WGS) entry which is preliminary data.</text>
</comment>
<accession>A0A917RFS3</accession>
<keyword evidence="2" id="KW-0812">Transmembrane</keyword>
<evidence type="ECO:0000313" key="3">
    <source>
        <dbReference type="EMBL" id="GGL04194.1"/>
    </source>
</evidence>
<keyword evidence="2" id="KW-0472">Membrane</keyword>
<name>A0A917RFS3_9NOCA</name>
<reference evidence="3" key="2">
    <citation type="submission" date="2020-09" db="EMBL/GenBank/DDBJ databases">
        <authorList>
            <person name="Sun Q."/>
            <person name="Zhou Y."/>
        </authorList>
    </citation>
    <scope>NUCLEOTIDE SEQUENCE</scope>
    <source>
        <strain evidence="3">CGMCC 4.3508</strain>
    </source>
</reference>